<evidence type="ECO:0000256" key="6">
    <source>
        <dbReference type="PROSITE-ProRule" id="PRU00042"/>
    </source>
</evidence>
<dbReference type="Gene3D" id="4.10.240.10">
    <property type="entry name" value="Zn(2)-C6 fungal-type DNA-binding domain"/>
    <property type="match status" value="1"/>
</dbReference>
<dbReference type="Pfam" id="PF04082">
    <property type="entry name" value="Fungal_trans"/>
    <property type="match status" value="1"/>
</dbReference>
<organism evidence="10 11">
    <name type="scientific">Phyllosticta citrichinensis</name>
    <dbReference type="NCBI Taxonomy" id="1130410"/>
    <lineage>
        <taxon>Eukaryota</taxon>
        <taxon>Fungi</taxon>
        <taxon>Dikarya</taxon>
        <taxon>Ascomycota</taxon>
        <taxon>Pezizomycotina</taxon>
        <taxon>Dothideomycetes</taxon>
        <taxon>Dothideomycetes incertae sedis</taxon>
        <taxon>Botryosphaeriales</taxon>
        <taxon>Phyllostictaceae</taxon>
        <taxon>Phyllosticta</taxon>
    </lineage>
</organism>
<dbReference type="InterPro" id="IPR007219">
    <property type="entry name" value="XnlR_reg_dom"/>
</dbReference>
<proteinExistence type="predicted"/>
<feature type="domain" description="C2H2-type" evidence="9">
    <location>
        <begin position="26"/>
        <end position="55"/>
    </location>
</feature>
<comment type="caution">
    <text evidence="10">The sequence shown here is derived from an EMBL/GenBank/DDBJ whole genome shotgun (WGS) entry which is preliminary data.</text>
</comment>
<keyword evidence="2" id="KW-0862">Zinc</keyword>
<dbReference type="InterPro" id="IPR036864">
    <property type="entry name" value="Zn2-C6_fun-type_DNA-bd_sf"/>
</dbReference>
<keyword evidence="1" id="KW-0479">Metal-binding</keyword>
<feature type="compositionally biased region" description="Basic and acidic residues" evidence="7">
    <location>
        <begin position="381"/>
        <end position="390"/>
    </location>
</feature>
<dbReference type="PROSITE" id="PS00028">
    <property type="entry name" value="ZINC_FINGER_C2H2_1"/>
    <property type="match status" value="1"/>
</dbReference>
<keyword evidence="3" id="KW-0805">Transcription regulation</keyword>
<dbReference type="PROSITE" id="PS50048">
    <property type="entry name" value="ZN2_CY6_FUNGAL_2"/>
    <property type="match status" value="1"/>
</dbReference>
<dbReference type="SMART" id="SM00066">
    <property type="entry name" value="GAL4"/>
    <property type="match status" value="1"/>
</dbReference>
<keyword evidence="4" id="KW-0804">Transcription</keyword>
<dbReference type="CDD" id="cd00067">
    <property type="entry name" value="GAL4"/>
    <property type="match status" value="1"/>
</dbReference>
<feature type="region of interest" description="Disordered" evidence="7">
    <location>
        <begin position="123"/>
        <end position="156"/>
    </location>
</feature>
<evidence type="ECO:0000259" key="9">
    <source>
        <dbReference type="PROSITE" id="PS50157"/>
    </source>
</evidence>
<feature type="domain" description="C2H2-type" evidence="9">
    <location>
        <begin position="56"/>
        <end position="83"/>
    </location>
</feature>
<keyword evidence="6" id="KW-0863">Zinc-finger</keyword>
<feature type="compositionally biased region" description="Basic and acidic residues" evidence="7">
    <location>
        <begin position="129"/>
        <end position="140"/>
    </location>
</feature>
<dbReference type="PROSITE" id="PS00463">
    <property type="entry name" value="ZN2_CY6_FUNGAL_1"/>
    <property type="match status" value="1"/>
</dbReference>
<evidence type="ECO:0000313" key="10">
    <source>
        <dbReference type="EMBL" id="KAK8167057.1"/>
    </source>
</evidence>
<dbReference type="SUPFAM" id="SSF57701">
    <property type="entry name" value="Zn2/Cys6 DNA-binding domain"/>
    <property type="match status" value="1"/>
</dbReference>
<evidence type="ECO:0000256" key="2">
    <source>
        <dbReference type="ARBA" id="ARBA00022833"/>
    </source>
</evidence>
<dbReference type="PANTHER" id="PTHR47660:SF2">
    <property type="entry name" value="TRANSCRIPTION FACTOR WITH C2H2 AND ZN(2)-CYS(6) DNA BINDING DOMAIN (EUROFUNG)"/>
    <property type="match status" value="1"/>
</dbReference>
<reference evidence="10 11" key="1">
    <citation type="journal article" date="2022" name="G3 (Bethesda)">
        <title>Enemy or ally: a genomic approach to elucidate the lifestyle of Phyllosticta citrichinaensis.</title>
        <authorList>
            <person name="Buijs V.A."/>
            <person name="Groenewald J.Z."/>
            <person name="Haridas S."/>
            <person name="LaButti K.M."/>
            <person name="Lipzen A."/>
            <person name="Martin F.M."/>
            <person name="Barry K."/>
            <person name="Grigoriev I.V."/>
            <person name="Crous P.W."/>
            <person name="Seidl M.F."/>
        </authorList>
    </citation>
    <scope>NUCLEOTIDE SEQUENCE [LARGE SCALE GENOMIC DNA]</scope>
    <source>
        <strain evidence="10 11">CBS 129764</strain>
    </source>
</reference>
<evidence type="ECO:0000256" key="5">
    <source>
        <dbReference type="ARBA" id="ARBA00023242"/>
    </source>
</evidence>
<dbReference type="InterPro" id="IPR036236">
    <property type="entry name" value="Znf_C2H2_sf"/>
</dbReference>
<sequence length="417" mass="47074">MDLDRSQSIGHGACRSTPKQPMGGRFYCSFPRCKASYARREHLNRHTTQHLNVQLFACPFCDRAFPRKDTLRRHAKSHHNSGDVGRARALKACTNCRGRKAPCRGRAPCDGCLERGLQCSLAPLRQRPRSPEPERNEKSTSKHPQQPETLPAQIEPGTSDTRVYIDAYFARFHPAWPFLHKATFFPEQETPFLVQSVLMIGMWVSEKPCNRTLACEIHERLRVSIHNQRDNWDLSSSDAAPATHWPISTYQGILLSAIFALLKDDVSPSPLSLKRPLPDVEYAFLLALTQSCRSQRMFHYPTMLQHYSGTGSPIYAWTFTEEIKRFGLALYNVSRHCCPLLSHDEPANGPTPPPSLLTLADLQFSMPDSDSLWSAETNAELTRRSKEEGKSGGNEEGSWISNAARFLQPAVVGFDWI</sequence>
<dbReference type="Proteomes" id="UP001456524">
    <property type="component" value="Unassembled WGS sequence"/>
</dbReference>
<evidence type="ECO:0000313" key="11">
    <source>
        <dbReference type="Proteomes" id="UP001456524"/>
    </source>
</evidence>
<dbReference type="InterPro" id="IPR001138">
    <property type="entry name" value="Zn2Cys6_DnaBD"/>
</dbReference>
<dbReference type="CDD" id="cd12148">
    <property type="entry name" value="fungal_TF_MHR"/>
    <property type="match status" value="1"/>
</dbReference>
<gene>
    <name evidence="10" type="ORF">IWX90DRAFT_434580</name>
</gene>
<dbReference type="SUPFAM" id="SSF57667">
    <property type="entry name" value="beta-beta-alpha zinc fingers"/>
    <property type="match status" value="1"/>
</dbReference>
<evidence type="ECO:0000259" key="8">
    <source>
        <dbReference type="PROSITE" id="PS50048"/>
    </source>
</evidence>
<dbReference type="PANTHER" id="PTHR47660">
    <property type="entry name" value="TRANSCRIPTION FACTOR WITH C2H2 AND ZN(2)-CYS(6) DNA BINDING DOMAIN (EUROFUNG)-RELATED-RELATED"/>
    <property type="match status" value="1"/>
</dbReference>
<feature type="region of interest" description="Disordered" evidence="7">
    <location>
        <begin position="375"/>
        <end position="397"/>
    </location>
</feature>
<protein>
    <submittedName>
        <fullName evidence="10">C2H2 type zinc finger domain protein</fullName>
    </submittedName>
</protein>
<dbReference type="Pfam" id="PF00096">
    <property type="entry name" value="zf-C2H2"/>
    <property type="match status" value="1"/>
</dbReference>
<evidence type="ECO:0000256" key="4">
    <source>
        <dbReference type="ARBA" id="ARBA00023163"/>
    </source>
</evidence>
<accession>A0ABR1XUT7</accession>
<dbReference type="SMART" id="SM00355">
    <property type="entry name" value="ZnF_C2H2"/>
    <property type="match status" value="2"/>
</dbReference>
<feature type="domain" description="Zn(2)-C6 fungal-type" evidence="8">
    <location>
        <begin position="92"/>
        <end position="121"/>
    </location>
</feature>
<keyword evidence="11" id="KW-1185">Reference proteome</keyword>
<evidence type="ECO:0000256" key="7">
    <source>
        <dbReference type="SAM" id="MobiDB-lite"/>
    </source>
</evidence>
<dbReference type="PROSITE" id="PS50157">
    <property type="entry name" value="ZINC_FINGER_C2H2_2"/>
    <property type="match status" value="2"/>
</dbReference>
<dbReference type="Gene3D" id="3.30.160.60">
    <property type="entry name" value="Classic Zinc Finger"/>
    <property type="match status" value="1"/>
</dbReference>
<dbReference type="Pfam" id="PF00172">
    <property type="entry name" value="Zn_clus"/>
    <property type="match status" value="1"/>
</dbReference>
<dbReference type="InterPro" id="IPR013087">
    <property type="entry name" value="Znf_C2H2_type"/>
</dbReference>
<evidence type="ECO:0000256" key="1">
    <source>
        <dbReference type="ARBA" id="ARBA00022723"/>
    </source>
</evidence>
<keyword evidence="5" id="KW-0539">Nucleus</keyword>
<dbReference type="EMBL" id="JBBWUH010000005">
    <property type="protein sequence ID" value="KAK8167057.1"/>
    <property type="molecule type" value="Genomic_DNA"/>
</dbReference>
<name>A0ABR1XUT7_9PEZI</name>
<evidence type="ECO:0000256" key="3">
    <source>
        <dbReference type="ARBA" id="ARBA00023015"/>
    </source>
</evidence>